<organism evidence="1 2">
    <name type="scientific">Georgenia satyanarayanai</name>
    <dbReference type="NCBI Taxonomy" id="860221"/>
    <lineage>
        <taxon>Bacteria</taxon>
        <taxon>Bacillati</taxon>
        <taxon>Actinomycetota</taxon>
        <taxon>Actinomycetes</taxon>
        <taxon>Micrococcales</taxon>
        <taxon>Bogoriellaceae</taxon>
        <taxon>Georgenia</taxon>
    </lineage>
</organism>
<name>A0A2Y9BUY1_9MICO</name>
<evidence type="ECO:0000313" key="1">
    <source>
        <dbReference type="EMBL" id="SSA36432.1"/>
    </source>
</evidence>
<dbReference type="AlphaFoldDB" id="A0A2Y9BUY1"/>
<gene>
    <name evidence="1" type="ORF">SAMN05216184_10191</name>
</gene>
<reference evidence="1 2" key="1">
    <citation type="submission" date="2016-10" db="EMBL/GenBank/DDBJ databases">
        <authorList>
            <person name="Cai Z."/>
        </authorList>
    </citation>
    <scope>NUCLEOTIDE SEQUENCE [LARGE SCALE GENOMIC DNA]</scope>
    <source>
        <strain evidence="1 2">CGMCC 1.10826</strain>
    </source>
</reference>
<sequence length="320" mass="35693">MRRGALVPPLPVGKHWEEAESHALAMIASTRSKLSNDAAFSHASAALLHGLWVLTVPERPEVSQSTRPNMHAKSSLWRHHARLAHNDVATLDGLRVTTLERTIADCARTMRPRDALAVADSGMRAILHADRRTKEAEVARVAELRRRLRHMVDTGPPRGRRQARAVIAAADPYAESPMETVLRWVAVSRGLPAPEVQMPVHTRGGTFYVDLGWRWTLRRADGSTVVYVVLLEYDGEIKYVPGEGLVDSVDGAVAAVLAEKHREDLIRENRDHVLRRFSKGDVFDPDRAFARMLSVLPREVRAELTPVPELLYGTALRPHS</sequence>
<proteinExistence type="predicted"/>
<evidence type="ECO:0000313" key="2">
    <source>
        <dbReference type="Proteomes" id="UP000250222"/>
    </source>
</evidence>
<keyword evidence="2" id="KW-1185">Reference proteome</keyword>
<dbReference type="Proteomes" id="UP000250222">
    <property type="component" value="Unassembled WGS sequence"/>
</dbReference>
<dbReference type="EMBL" id="UETB01000001">
    <property type="protein sequence ID" value="SSA36432.1"/>
    <property type="molecule type" value="Genomic_DNA"/>
</dbReference>
<accession>A0A2Y9BUY1</accession>
<protein>
    <submittedName>
        <fullName evidence="1">Uncharacterized protein</fullName>
    </submittedName>
</protein>